<accession>A0A1G4XD74</accession>
<dbReference type="SUPFAM" id="SSF55781">
    <property type="entry name" value="GAF domain-like"/>
    <property type="match status" value="1"/>
</dbReference>
<keyword evidence="3" id="KW-1185">Reference proteome</keyword>
<dbReference type="EMBL" id="FMUH01000001">
    <property type="protein sequence ID" value="SCX39152.1"/>
    <property type="molecule type" value="Genomic_DNA"/>
</dbReference>
<evidence type="ECO:0000313" key="3">
    <source>
        <dbReference type="Proteomes" id="UP000198981"/>
    </source>
</evidence>
<gene>
    <name evidence="2" type="ORF">SAMN03159343_0602</name>
</gene>
<dbReference type="Gene3D" id="3.30.450.40">
    <property type="match status" value="1"/>
</dbReference>
<sequence>MAWQVEASNRGAGSTGGWDDDLVSAPAVQVLDTRSAVSLPGPAAVWSRGTLPGADAALALLGSLGGVDAWTVTRLTEDTWTGLALQQTSRAVAPGSTWSGTRAGQYSAGTPVARDRSLCHHLLVGPQPITVPDLAASPVPDLRRIADGWGLRGYLGIALLAPDGSPLGSLAGFSAQPLDTAERNWSDLLAVQATALQASLSADIAGLADQRAESFQRSLTSHDDVTRLPDRRGWAMLLATEERLATPVGDPVGLALVDLGVVRTVRSLRKAIGVAREAVGAVQLARTGPRQLGILAGGHQTSQVARTANLVQARLEGAGFRTATAHTMRAGLEPLSTTWARAENALVVARRDQALGR</sequence>
<dbReference type="STRING" id="1960309.SAMN03159343_0602"/>
<protein>
    <recommendedName>
        <fullName evidence="1">GAF domain-containing protein</fullName>
    </recommendedName>
</protein>
<evidence type="ECO:0000313" key="2">
    <source>
        <dbReference type="EMBL" id="SCX39152.1"/>
    </source>
</evidence>
<dbReference type="AlphaFoldDB" id="A0A1G4XD74"/>
<evidence type="ECO:0000259" key="1">
    <source>
        <dbReference type="Pfam" id="PF01590"/>
    </source>
</evidence>
<dbReference type="Proteomes" id="UP000198981">
    <property type="component" value="Unassembled WGS sequence"/>
</dbReference>
<reference evidence="3" key="1">
    <citation type="submission" date="2016-10" db="EMBL/GenBank/DDBJ databases">
        <authorList>
            <person name="Varghese N."/>
            <person name="Submissions S."/>
        </authorList>
    </citation>
    <scope>NUCLEOTIDE SEQUENCE [LARGE SCALE GENOMIC DNA]</scope>
    <source>
        <strain evidence="3">DSM 45722</strain>
    </source>
</reference>
<name>A0A1G4XD74_9ACTN</name>
<dbReference type="Pfam" id="PF01590">
    <property type="entry name" value="GAF"/>
    <property type="match status" value="1"/>
</dbReference>
<organism evidence="2 3">
    <name type="scientific">Klenkia marina</name>
    <dbReference type="NCBI Taxonomy" id="1960309"/>
    <lineage>
        <taxon>Bacteria</taxon>
        <taxon>Bacillati</taxon>
        <taxon>Actinomycetota</taxon>
        <taxon>Actinomycetes</taxon>
        <taxon>Geodermatophilales</taxon>
        <taxon>Geodermatophilaceae</taxon>
        <taxon>Klenkia</taxon>
    </lineage>
</organism>
<proteinExistence type="predicted"/>
<dbReference type="InterPro" id="IPR029016">
    <property type="entry name" value="GAF-like_dom_sf"/>
</dbReference>
<dbReference type="RefSeq" id="WP_165839249.1">
    <property type="nucleotide sequence ID" value="NZ_FMUH01000001.1"/>
</dbReference>
<feature type="domain" description="GAF" evidence="1">
    <location>
        <begin position="55"/>
        <end position="193"/>
    </location>
</feature>
<dbReference type="InterPro" id="IPR003018">
    <property type="entry name" value="GAF"/>
</dbReference>